<evidence type="ECO:0000256" key="2">
    <source>
        <dbReference type="ARBA" id="ARBA00004496"/>
    </source>
</evidence>
<dbReference type="Gene3D" id="1.10.510.10">
    <property type="entry name" value="Transferase(Phosphotransferase) domain 1"/>
    <property type="match status" value="1"/>
</dbReference>
<dbReference type="GO" id="GO:0031032">
    <property type="term" value="P:actomyosin structure organization"/>
    <property type="evidence" value="ECO:0007669"/>
    <property type="project" value="TreeGrafter"/>
</dbReference>
<dbReference type="GO" id="GO:0000281">
    <property type="term" value="P:mitotic cytokinesis"/>
    <property type="evidence" value="ECO:0007669"/>
    <property type="project" value="TreeGrafter"/>
</dbReference>
<dbReference type="Gene3D" id="2.30.29.30">
    <property type="entry name" value="Pleckstrin-homology domain (PH domain)/Phosphotyrosine-binding domain (PTB)"/>
    <property type="match status" value="1"/>
</dbReference>
<dbReference type="InterPro" id="IPR000719">
    <property type="entry name" value="Prot_kinase_dom"/>
</dbReference>
<dbReference type="InterPro" id="IPR008271">
    <property type="entry name" value="Ser/Thr_kinase_AS"/>
</dbReference>
<dbReference type="InterPro" id="IPR017892">
    <property type="entry name" value="Pkinase_C"/>
</dbReference>
<dbReference type="SMART" id="SM00220">
    <property type="entry name" value="S_TKc"/>
    <property type="match status" value="1"/>
</dbReference>
<dbReference type="GO" id="GO:1901888">
    <property type="term" value="P:regulation of cell junction assembly"/>
    <property type="evidence" value="ECO:0007669"/>
    <property type="project" value="TreeGrafter"/>
</dbReference>
<dbReference type="InterPro" id="IPR011993">
    <property type="entry name" value="PH-like_dom_sf"/>
</dbReference>
<comment type="caution">
    <text evidence="17">The sequence shown here is derived from an EMBL/GenBank/DDBJ whole genome shotgun (WGS) entry which is preliminary data.</text>
</comment>
<evidence type="ECO:0000256" key="10">
    <source>
        <dbReference type="ARBA" id="ARBA00022840"/>
    </source>
</evidence>
<dbReference type="PROSITE" id="PS00108">
    <property type="entry name" value="PROTEIN_KINASE_ST"/>
    <property type="match status" value="1"/>
</dbReference>
<gene>
    <name evidence="17" type="ORF">DdX_00516</name>
</gene>
<sequence>MEDPGSLVSLLLDKRHVLNIDGLLDAVIALLNDCNYPVVKRIPNINIFLNKYEHLIRNLSSYRVKELDFKLIKVIGKGAYGEVQLVRHKQTNQVYAMKLLEKSEMIRRSDSAFYWDERNIMAHANSEWIVQLHYAFQDSRFLYMVMEFMPGGDLVNLMMNYELPESYAQFYCAELVLALDAIHSFGYVHRDVKPDNMLISKSGHIKLADFGTCVKMNADGLVKCSTAVGTPDYISPEALRAQDNEGTYSREVDWWSVGIFLYEMLYGDPPFYAESLVSTYSRIMSHDRQLHFPDDVVVSENAKDLIRRFLTDANVRLGKDGSGAVKAHPFFQNPDWTFDTIRNTKPPIVPELKSDDDTSNFDVVEEHSSVPENFQIPKSFQGNQLPFIGFTYDVELHKQLEKFIHEQSSNTTVVESADKCAALKIEELNAKIQKHHEIANTFEAELKAKHDELVQKELQLHKMHMLEKQLDATRMELEKERSDRNKLQVDFVALEKEKTALAIEIRQKEKEVSDKISLVKLQEQIEAESSLNKKQIEDVEKELDQERKSRRHLEENMFDLQKQKAMLDMELQQAKLKNELKEQIETEQHLTNLFKLELQAKHEELLDKDRKIQRAAFLDAQLEELRRELNNEKTAYKLLEKNFTDMQREKSLLDAELHQALQRLEKETHVNRSLMNATSQRETELVETVKQLQEDLAQVRKHSHGPVGLAGVMSSAPSSASLASASLSAELESLSREQLVQRCQREIKLKEAVVQKLEYVGKMKGIGDDSLVSRTNSKKKKVEQKRAQALKAEVELEQERIQHRQAMEKVEQDMSFMQQQIYEEQSTRIELENEVAELRAFAEEVKKRHHADSDADLMSLDARNNQSFSGSTTRNLSSSQNCLVASQQQIMQHNNGDPTQRIIADLKLDNYGYIRLPAANHKRHKQNLQWARVGVRLTGPWLFFYKVQEGIYTRDPMIQINTSLLHHVRRVTAADLRSAEEKQLPLIFQILYDAESSPANNGPPSRRESMIELDNSSLSNMDRTLWRKHDLVDLTFHMPAHCDFCCHLRFHAEHRDKGELPQCKYSFDSANVRELYVMMESVDSCVQWVSTLKRLIKVFKPN</sequence>
<dbReference type="InterPro" id="IPR017441">
    <property type="entry name" value="Protein_kinase_ATP_BS"/>
</dbReference>
<dbReference type="AlphaFoldDB" id="A0AAD4R7B9"/>
<evidence type="ECO:0000256" key="11">
    <source>
        <dbReference type="ARBA" id="ARBA00047899"/>
    </source>
</evidence>
<evidence type="ECO:0000313" key="17">
    <source>
        <dbReference type="EMBL" id="KAI1728344.1"/>
    </source>
</evidence>
<keyword evidence="14" id="KW-0175">Coiled coil</keyword>
<dbReference type="PROSITE" id="PS00107">
    <property type="entry name" value="PROTEIN_KINASE_ATP"/>
    <property type="match status" value="1"/>
</dbReference>
<evidence type="ECO:0000259" key="16">
    <source>
        <dbReference type="PROSITE" id="PS51285"/>
    </source>
</evidence>
<dbReference type="GO" id="GO:0005524">
    <property type="term" value="F:ATP binding"/>
    <property type="evidence" value="ECO:0007669"/>
    <property type="project" value="UniProtKB-UniRule"/>
</dbReference>
<dbReference type="PROSITE" id="PS50011">
    <property type="entry name" value="PROTEIN_KINASE_DOM"/>
    <property type="match status" value="1"/>
</dbReference>
<dbReference type="GO" id="GO:0072518">
    <property type="term" value="F:Rho-dependent protein serine/threonine kinase activity"/>
    <property type="evidence" value="ECO:0007669"/>
    <property type="project" value="TreeGrafter"/>
</dbReference>
<comment type="cofactor">
    <cofactor evidence="1">
        <name>Mg(2+)</name>
        <dbReference type="ChEBI" id="CHEBI:18420"/>
    </cofactor>
</comment>
<dbReference type="GO" id="GO:0005856">
    <property type="term" value="C:cytoskeleton"/>
    <property type="evidence" value="ECO:0007669"/>
    <property type="project" value="TreeGrafter"/>
</dbReference>
<accession>A0AAD4R7B9</accession>
<feature type="domain" description="Protein kinase" evidence="15">
    <location>
        <begin position="69"/>
        <end position="331"/>
    </location>
</feature>
<evidence type="ECO:0000256" key="7">
    <source>
        <dbReference type="ARBA" id="ARBA00022679"/>
    </source>
</evidence>
<evidence type="ECO:0000256" key="3">
    <source>
        <dbReference type="ARBA" id="ARBA00012513"/>
    </source>
</evidence>
<dbReference type="GO" id="GO:0005737">
    <property type="term" value="C:cytoplasm"/>
    <property type="evidence" value="ECO:0007669"/>
    <property type="project" value="UniProtKB-SubCell"/>
</dbReference>
<dbReference type="GO" id="GO:0007266">
    <property type="term" value="P:Rho protein signal transduction"/>
    <property type="evidence" value="ECO:0007669"/>
    <property type="project" value="TreeGrafter"/>
</dbReference>
<reference evidence="17" key="1">
    <citation type="submission" date="2022-01" db="EMBL/GenBank/DDBJ databases">
        <title>Genome Sequence Resource for Two Populations of Ditylenchus destructor, the Migratory Endoparasitic Phytonematode.</title>
        <authorList>
            <person name="Zhang H."/>
            <person name="Lin R."/>
            <person name="Xie B."/>
        </authorList>
    </citation>
    <scope>NUCLEOTIDE SEQUENCE</scope>
    <source>
        <strain evidence="17">BazhouSP</strain>
    </source>
</reference>
<comment type="catalytic activity">
    <reaction evidence="12">
        <text>L-seryl-[protein] + ATP = O-phospho-L-seryl-[protein] + ADP + H(+)</text>
        <dbReference type="Rhea" id="RHEA:17989"/>
        <dbReference type="Rhea" id="RHEA-COMP:9863"/>
        <dbReference type="Rhea" id="RHEA-COMP:11604"/>
        <dbReference type="ChEBI" id="CHEBI:15378"/>
        <dbReference type="ChEBI" id="CHEBI:29999"/>
        <dbReference type="ChEBI" id="CHEBI:30616"/>
        <dbReference type="ChEBI" id="CHEBI:83421"/>
        <dbReference type="ChEBI" id="CHEBI:456216"/>
        <dbReference type="EC" id="2.7.11.1"/>
    </reaction>
</comment>
<dbReference type="EC" id="2.7.11.1" evidence="3"/>
<keyword evidence="8 13" id="KW-0547">Nucleotide-binding</keyword>
<keyword evidence="5" id="KW-0723">Serine/threonine-protein kinase</keyword>
<name>A0AAD4R7B9_9BILA</name>
<evidence type="ECO:0000256" key="1">
    <source>
        <dbReference type="ARBA" id="ARBA00001946"/>
    </source>
</evidence>
<keyword evidence="7" id="KW-0808">Transferase</keyword>
<dbReference type="FunFam" id="1.10.510.10:FF:000047">
    <property type="entry name" value="Rho-associated protein kinase 1"/>
    <property type="match status" value="1"/>
</dbReference>
<evidence type="ECO:0000256" key="13">
    <source>
        <dbReference type="PROSITE-ProRule" id="PRU10141"/>
    </source>
</evidence>
<dbReference type="InterPro" id="IPR000961">
    <property type="entry name" value="AGC-kinase_C"/>
</dbReference>
<evidence type="ECO:0000256" key="4">
    <source>
        <dbReference type="ARBA" id="ARBA00022490"/>
    </source>
</evidence>
<dbReference type="FunFam" id="3.30.200.20:FF:000017">
    <property type="entry name" value="Non-specific serine/threonine protein kinase"/>
    <property type="match status" value="1"/>
</dbReference>
<dbReference type="PANTHER" id="PTHR22988">
    <property type="entry name" value="MYOTONIC DYSTROPHY S/T KINASE-RELATED"/>
    <property type="match status" value="1"/>
</dbReference>
<evidence type="ECO:0000259" key="15">
    <source>
        <dbReference type="PROSITE" id="PS50011"/>
    </source>
</evidence>
<comment type="subcellular location">
    <subcellularLocation>
        <location evidence="2">Cytoplasm</location>
    </subcellularLocation>
</comment>
<keyword evidence="10 13" id="KW-0067">ATP-binding</keyword>
<keyword evidence="6" id="KW-0597">Phosphoprotein</keyword>
<feature type="binding site" evidence="13">
    <location>
        <position position="98"/>
    </location>
    <ligand>
        <name>ATP</name>
        <dbReference type="ChEBI" id="CHEBI:30616"/>
    </ligand>
</feature>
<dbReference type="GO" id="GO:0048598">
    <property type="term" value="P:embryonic morphogenesis"/>
    <property type="evidence" value="ECO:0007669"/>
    <property type="project" value="TreeGrafter"/>
</dbReference>
<evidence type="ECO:0000256" key="9">
    <source>
        <dbReference type="ARBA" id="ARBA00022777"/>
    </source>
</evidence>
<feature type="coiled-coil region" evidence="14">
    <location>
        <begin position="779"/>
        <end position="848"/>
    </location>
</feature>
<dbReference type="EMBL" id="JAKKPZ010000001">
    <property type="protein sequence ID" value="KAI1728344.1"/>
    <property type="molecule type" value="Genomic_DNA"/>
</dbReference>
<dbReference type="SUPFAM" id="SSF56112">
    <property type="entry name" value="Protein kinase-like (PK-like)"/>
    <property type="match status" value="1"/>
</dbReference>
<dbReference type="SMART" id="SM00133">
    <property type="entry name" value="S_TK_X"/>
    <property type="match status" value="1"/>
</dbReference>
<dbReference type="Pfam" id="PF00433">
    <property type="entry name" value="Pkinase_C"/>
    <property type="match status" value="1"/>
</dbReference>
<dbReference type="GO" id="GO:0030866">
    <property type="term" value="P:cortical actin cytoskeleton organization"/>
    <property type="evidence" value="ECO:0007669"/>
    <property type="project" value="TreeGrafter"/>
</dbReference>
<feature type="coiled-coil region" evidence="14">
    <location>
        <begin position="425"/>
        <end position="656"/>
    </location>
</feature>
<dbReference type="PANTHER" id="PTHR22988:SF73">
    <property type="entry name" value="RHO-ASSOCIATED PROTEIN KINASE"/>
    <property type="match status" value="1"/>
</dbReference>
<evidence type="ECO:0000256" key="14">
    <source>
        <dbReference type="SAM" id="Coils"/>
    </source>
</evidence>
<protein>
    <recommendedName>
        <fullName evidence="3">non-specific serine/threonine protein kinase</fullName>
        <ecNumber evidence="3">2.7.11.1</ecNumber>
    </recommendedName>
</protein>
<dbReference type="Proteomes" id="UP001201812">
    <property type="component" value="Unassembled WGS sequence"/>
</dbReference>
<evidence type="ECO:0000313" key="18">
    <source>
        <dbReference type="Proteomes" id="UP001201812"/>
    </source>
</evidence>
<feature type="domain" description="AGC-kinase C-terminal" evidence="16">
    <location>
        <begin position="332"/>
        <end position="402"/>
    </location>
</feature>
<dbReference type="PROSITE" id="PS51285">
    <property type="entry name" value="AGC_KINASE_CTER"/>
    <property type="match status" value="1"/>
</dbReference>
<dbReference type="InterPro" id="IPR011009">
    <property type="entry name" value="Kinase-like_dom_sf"/>
</dbReference>
<evidence type="ECO:0000256" key="8">
    <source>
        <dbReference type="ARBA" id="ARBA00022741"/>
    </source>
</evidence>
<proteinExistence type="predicted"/>
<dbReference type="Gene3D" id="3.30.200.20">
    <property type="entry name" value="Phosphorylase Kinase, domain 1"/>
    <property type="match status" value="1"/>
</dbReference>
<evidence type="ECO:0000256" key="12">
    <source>
        <dbReference type="ARBA" id="ARBA00048679"/>
    </source>
</evidence>
<keyword evidence="9 17" id="KW-0418">Kinase</keyword>
<evidence type="ECO:0000256" key="6">
    <source>
        <dbReference type="ARBA" id="ARBA00022553"/>
    </source>
</evidence>
<organism evidence="17 18">
    <name type="scientific">Ditylenchus destructor</name>
    <dbReference type="NCBI Taxonomy" id="166010"/>
    <lineage>
        <taxon>Eukaryota</taxon>
        <taxon>Metazoa</taxon>
        <taxon>Ecdysozoa</taxon>
        <taxon>Nematoda</taxon>
        <taxon>Chromadorea</taxon>
        <taxon>Rhabditida</taxon>
        <taxon>Tylenchina</taxon>
        <taxon>Tylenchomorpha</taxon>
        <taxon>Sphaerularioidea</taxon>
        <taxon>Anguinidae</taxon>
        <taxon>Anguininae</taxon>
        <taxon>Ditylenchus</taxon>
    </lineage>
</organism>
<dbReference type="Pfam" id="PF00069">
    <property type="entry name" value="Pkinase"/>
    <property type="match status" value="1"/>
</dbReference>
<dbReference type="InterPro" id="IPR050839">
    <property type="entry name" value="Rho-assoc_Ser/Thr_Kinase"/>
</dbReference>
<keyword evidence="4" id="KW-0963">Cytoplasm</keyword>
<evidence type="ECO:0000256" key="5">
    <source>
        <dbReference type="ARBA" id="ARBA00022527"/>
    </source>
</evidence>
<comment type="catalytic activity">
    <reaction evidence="11">
        <text>L-threonyl-[protein] + ATP = O-phospho-L-threonyl-[protein] + ADP + H(+)</text>
        <dbReference type="Rhea" id="RHEA:46608"/>
        <dbReference type="Rhea" id="RHEA-COMP:11060"/>
        <dbReference type="Rhea" id="RHEA-COMP:11605"/>
        <dbReference type="ChEBI" id="CHEBI:15378"/>
        <dbReference type="ChEBI" id="CHEBI:30013"/>
        <dbReference type="ChEBI" id="CHEBI:30616"/>
        <dbReference type="ChEBI" id="CHEBI:61977"/>
        <dbReference type="ChEBI" id="CHEBI:456216"/>
        <dbReference type="EC" id="2.7.11.1"/>
    </reaction>
</comment>
<keyword evidence="18" id="KW-1185">Reference proteome</keyword>